<feature type="transmembrane region" description="Helical" evidence="1">
    <location>
        <begin position="77"/>
        <end position="100"/>
    </location>
</feature>
<sequence>MSPDVKLFPRSVFTGETAAGGPNSPHYVLLSTQNSNSPSQADSESNFTDGSDTLFSMYNDKTAEYDRKLAENWREDANGVMILSGLFSATVAGFLSQSYLTSQTSSQDVSAFYLGQIYQLQASSNNNTNVTPLAVPPTTAPTPTIAHALWFASLVLSLSSAVFATLVQEWVRRYLLMTQPRSSPHRRARIRAFITQEGSLVTLQRTVNSLHSFLHLSIFFFLLGLIALASNFGGPLVLPGTIPSPSRFILYPIFWISPLV</sequence>
<protein>
    <recommendedName>
        <fullName evidence="2">DUF6535 domain-containing protein</fullName>
    </recommendedName>
</protein>
<evidence type="ECO:0000313" key="3">
    <source>
        <dbReference type="EMBL" id="KAI0299088.1"/>
    </source>
</evidence>
<comment type="caution">
    <text evidence="3">The sequence shown here is derived from an EMBL/GenBank/DDBJ whole genome shotgun (WGS) entry which is preliminary data.</text>
</comment>
<feature type="domain" description="DUF6535" evidence="2">
    <location>
        <begin position="57"/>
        <end position="229"/>
    </location>
</feature>
<dbReference type="EMBL" id="WTXG01000024">
    <property type="protein sequence ID" value="KAI0299088.1"/>
    <property type="molecule type" value="Genomic_DNA"/>
</dbReference>
<organism evidence="3 4">
    <name type="scientific">Multifurca ochricompacta</name>
    <dbReference type="NCBI Taxonomy" id="376703"/>
    <lineage>
        <taxon>Eukaryota</taxon>
        <taxon>Fungi</taxon>
        <taxon>Dikarya</taxon>
        <taxon>Basidiomycota</taxon>
        <taxon>Agaricomycotina</taxon>
        <taxon>Agaricomycetes</taxon>
        <taxon>Russulales</taxon>
        <taxon>Russulaceae</taxon>
        <taxon>Multifurca</taxon>
    </lineage>
</organism>
<dbReference type="AlphaFoldDB" id="A0AAD4M1Y7"/>
<keyword evidence="1" id="KW-0812">Transmembrane</keyword>
<keyword evidence="1" id="KW-0472">Membrane</keyword>
<proteinExistence type="predicted"/>
<name>A0AAD4M1Y7_9AGAM</name>
<gene>
    <name evidence="3" type="ORF">B0F90DRAFT_631559</name>
</gene>
<keyword evidence="1" id="KW-1133">Transmembrane helix</keyword>
<accession>A0AAD4M1Y7</accession>
<evidence type="ECO:0000313" key="4">
    <source>
        <dbReference type="Proteomes" id="UP001203297"/>
    </source>
</evidence>
<evidence type="ECO:0000259" key="2">
    <source>
        <dbReference type="Pfam" id="PF20153"/>
    </source>
</evidence>
<feature type="transmembrane region" description="Helical" evidence="1">
    <location>
        <begin position="145"/>
        <end position="167"/>
    </location>
</feature>
<dbReference type="Pfam" id="PF20153">
    <property type="entry name" value="DUF6535"/>
    <property type="match status" value="1"/>
</dbReference>
<reference evidence="3" key="1">
    <citation type="journal article" date="2022" name="New Phytol.">
        <title>Evolutionary transition to the ectomycorrhizal habit in the genomes of a hyperdiverse lineage of mushroom-forming fungi.</title>
        <authorList>
            <person name="Looney B."/>
            <person name="Miyauchi S."/>
            <person name="Morin E."/>
            <person name="Drula E."/>
            <person name="Courty P.E."/>
            <person name="Kohler A."/>
            <person name="Kuo A."/>
            <person name="LaButti K."/>
            <person name="Pangilinan J."/>
            <person name="Lipzen A."/>
            <person name="Riley R."/>
            <person name="Andreopoulos W."/>
            <person name="He G."/>
            <person name="Johnson J."/>
            <person name="Nolan M."/>
            <person name="Tritt A."/>
            <person name="Barry K.W."/>
            <person name="Grigoriev I.V."/>
            <person name="Nagy L.G."/>
            <person name="Hibbett D."/>
            <person name="Henrissat B."/>
            <person name="Matheny P.B."/>
            <person name="Labbe J."/>
            <person name="Martin F.M."/>
        </authorList>
    </citation>
    <scope>NUCLEOTIDE SEQUENCE</scope>
    <source>
        <strain evidence="3">BPL690</strain>
    </source>
</reference>
<dbReference type="Proteomes" id="UP001203297">
    <property type="component" value="Unassembled WGS sequence"/>
</dbReference>
<dbReference type="InterPro" id="IPR045338">
    <property type="entry name" value="DUF6535"/>
</dbReference>
<keyword evidence="4" id="KW-1185">Reference proteome</keyword>
<feature type="transmembrane region" description="Helical" evidence="1">
    <location>
        <begin position="213"/>
        <end position="238"/>
    </location>
</feature>
<evidence type="ECO:0000256" key="1">
    <source>
        <dbReference type="SAM" id="Phobius"/>
    </source>
</evidence>